<reference evidence="10 11" key="1">
    <citation type="submission" date="2017-05" db="EMBL/GenBank/DDBJ databases">
        <title>Complete and WGS of Bordetella genogroups.</title>
        <authorList>
            <person name="Spilker T."/>
            <person name="LiPuma J."/>
        </authorList>
    </citation>
    <scope>NUCLEOTIDE SEQUENCE [LARGE SCALE GENOMIC DNA]</scope>
    <source>
        <strain evidence="10 11">AU10456</strain>
    </source>
</reference>
<dbReference type="SUPFAM" id="SSF54862">
    <property type="entry name" value="4Fe-4S ferredoxins"/>
    <property type="match status" value="1"/>
</dbReference>
<dbReference type="InterPro" id="IPR032879">
    <property type="entry name" value="FixG_C"/>
</dbReference>
<feature type="transmembrane region" description="Helical" evidence="8">
    <location>
        <begin position="367"/>
        <end position="387"/>
    </location>
</feature>
<dbReference type="EMBL" id="NEVP01000007">
    <property type="protein sequence ID" value="OZI50308.1"/>
    <property type="molecule type" value="Genomic_DNA"/>
</dbReference>
<keyword evidence="8" id="KW-0812">Transmembrane</keyword>
<gene>
    <name evidence="10" type="ORF">CAL25_13415</name>
</gene>
<evidence type="ECO:0000256" key="7">
    <source>
        <dbReference type="SAM" id="MobiDB-lite"/>
    </source>
</evidence>
<protein>
    <submittedName>
        <fullName evidence="10">Cytochrome c oxidase accessory protein CcoG</fullName>
    </submittedName>
</protein>
<keyword evidence="6" id="KW-0411">Iron-sulfur</keyword>
<dbReference type="GO" id="GO:0005886">
    <property type="term" value="C:plasma membrane"/>
    <property type="evidence" value="ECO:0007669"/>
    <property type="project" value="TreeGrafter"/>
</dbReference>
<organism evidence="10 11">
    <name type="scientific">Bordetella genomosp. 5</name>
    <dbReference type="NCBI Taxonomy" id="1395608"/>
    <lineage>
        <taxon>Bacteria</taxon>
        <taxon>Pseudomonadati</taxon>
        <taxon>Pseudomonadota</taxon>
        <taxon>Betaproteobacteria</taxon>
        <taxon>Burkholderiales</taxon>
        <taxon>Alcaligenaceae</taxon>
        <taxon>Bordetella</taxon>
    </lineage>
</organism>
<evidence type="ECO:0000259" key="9">
    <source>
        <dbReference type="PROSITE" id="PS51379"/>
    </source>
</evidence>
<keyword evidence="8" id="KW-0472">Membrane</keyword>
<dbReference type="GO" id="GO:0051539">
    <property type="term" value="F:4 iron, 4 sulfur cluster binding"/>
    <property type="evidence" value="ECO:0007669"/>
    <property type="project" value="UniProtKB-KW"/>
</dbReference>
<keyword evidence="8" id="KW-1133">Transmembrane helix</keyword>
<sequence length="506" mass="56445">MTRLAVSESASSHAPQGDTPPGADEGDAAPLWRPAPPAPGSVESRIAEVRVKLHPRSVSGTFAHWRIVFVVLTQLVFYGLPWVQWEGRQAVLFDLAARKFYLFGLVLWPQDVVYLAVLLVISALALFLFTAVAGRLFCGYACPQTVYTEIFMWIERRIEGDRLARIRLDEAPWNARKIRLKLSKHALWILLAWWTGSTFIGYFAPIRDLGEQLFTLQLGPWQWFWMLFYGFATWGNAGFMRESVCKYMCPYARFQSVMVDRDTFVVTYDHKRGEPRGGRSRKVDHRGAGMGDCVDCSLCVQVCPTGIDIRDGLQYMCIGCGACIDACAQVMDKMQYPKGLIRYTSDRAIADGLDARATRRRLWRPRVLVYGAAIGLLAVGFVVSLALRSPLRVDVVRDRNVLAREVAGGLIENIYRLQFINTSNEPLTLQLAADGLPGLSVRTVPEDRQEVRVPPSSNLLVPVVVRAPTDAGTPGSHPIQFVLRSAPGQSGAQLDLHEAASFYLPQ</sequence>
<keyword evidence="11" id="KW-1185">Reference proteome</keyword>
<evidence type="ECO:0000256" key="4">
    <source>
        <dbReference type="ARBA" id="ARBA00022982"/>
    </source>
</evidence>
<dbReference type="NCBIfam" id="TIGR02745">
    <property type="entry name" value="ccoG_rdxA_fixG"/>
    <property type="match status" value="1"/>
</dbReference>
<dbReference type="RefSeq" id="WP_094800682.1">
    <property type="nucleotide sequence ID" value="NZ_NEVN01000007.1"/>
</dbReference>
<dbReference type="OrthoDB" id="9811700at2"/>
<feature type="transmembrane region" description="Helical" evidence="8">
    <location>
        <begin position="114"/>
        <end position="138"/>
    </location>
</feature>
<dbReference type="PANTHER" id="PTHR30176:SF3">
    <property type="entry name" value="FERREDOXIN-TYPE PROTEIN NAPH"/>
    <property type="match status" value="1"/>
</dbReference>
<dbReference type="GO" id="GO:0046872">
    <property type="term" value="F:metal ion binding"/>
    <property type="evidence" value="ECO:0007669"/>
    <property type="project" value="UniProtKB-KW"/>
</dbReference>
<keyword evidence="5" id="KW-0408">Iron</keyword>
<comment type="caution">
    <text evidence="10">The sequence shown here is derived from an EMBL/GenBank/DDBJ whole genome shotgun (WGS) entry which is preliminary data.</text>
</comment>
<keyword evidence="3" id="KW-0479">Metal-binding</keyword>
<dbReference type="PROSITE" id="PS00198">
    <property type="entry name" value="4FE4S_FER_1"/>
    <property type="match status" value="1"/>
</dbReference>
<proteinExistence type="predicted"/>
<keyword evidence="1" id="KW-0813">Transport</keyword>
<feature type="transmembrane region" description="Helical" evidence="8">
    <location>
        <begin position="223"/>
        <end position="240"/>
    </location>
</feature>
<dbReference type="InterPro" id="IPR014116">
    <property type="entry name" value="Cyt_c_oxidase_cbb3_FixG"/>
</dbReference>
<dbReference type="InterPro" id="IPR013783">
    <property type="entry name" value="Ig-like_fold"/>
</dbReference>
<evidence type="ECO:0000313" key="11">
    <source>
        <dbReference type="Proteomes" id="UP000216913"/>
    </source>
</evidence>
<dbReference type="Pfam" id="PF11614">
    <property type="entry name" value="FixG_C"/>
    <property type="match status" value="1"/>
</dbReference>
<keyword evidence="4" id="KW-0249">Electron transport</keyword>
<dbReference type="PANTHER" id="PTHR30176">
    <property type="entry name" value="FERREDOXIN-TYPE PROTEIN NAPH"/>
    <property type="match status" value="1"/>
</dbReference>
<keyword evidence="2" id="KW-0004">4Fe-4S</keyword>
<dbReference type="Pfam" id="PF13746">
    <property type="entry name" value="Fer4_18"/>
    <property type="match status" value="1"/>
</dbReference>
<dbReference type="InterPro" id="IPR017896">
    <property type="entry name" value="4Fe4S_Fe-S-bd"/>
</dbReference>
<dbReference type="InterPro" id="IPR051684">
    <property type="entry name" value="Electron_Trans/Redox"/>
</dbReference>
<accession>A0A261TKU2</accession>
<feature type="domain" description="4Fe-4S ferredoxin-type" evidence="9">
    <location>
        <begin position="305"/>
        <end position="339"/>
    </location>
</feature>
<dbReference type="AlphaFoldDB" id="A0A261TKU2"/>
<dbReference type="PROSITE" id="PS51379">
    <property type="entry name" value="4FE4S_FER_2"/>
    <property type="match status" value="1"/>
</dbReference>
<dbReference type="Pfam" id="PF12801">
    <property type="entry name" value="Fer4_5"/>
    <property type="match status" value="1"/>
</dbReference>
<name>A0A261TKU2_9BORD</name>
<evidence type="ECO:0000256" key="2">
    <source>
        <dbReference type="ARBA" id="ARBA00022485"/>
    </source>
</evidence>
<feature type="transmembrane region" description="Helical" evidence="8">
    <location>
        <begin position="63"/>
        <end position="83"/>
    </location>
</feature>
<evidence type="ECO:0000256" key="3">
    <source>
        <dbReference type="ARBA" id="ARBA00022723"/>
    </source>
</evidence>
<dbReference type="Proteomes" id="UP000216913">
    <property type="component" value="Unassembled WGS sequence"/>
</dbReference>
<feature type="transmembrane region" description="Helical" evidence="8">
    <location>
        <begin position="186"/>
        <end position="203"/>
    </location>
</feature>
<evidence type="ECO:0000256" key="8">
    <source>
        <dbReference type="SAM" id="Phobius"/>
    </source>
</evidence>
<feature type="region of interest" description="Disordered" evidence="7">
    <location>
        <begin position="1"/>
        <end position="39"/>
    </location>
</feature>
<evidence type="ECO:0000256" key="6">
    <source>
        <dbReference type="ARBA" id="ARBA00023014"/>
    </source>
</evidence>
<dbReference type="InterPro" id="IPR017900">
    <property type="entry name" value="4Fe4S_Fe_S_CS"/>
</dbReference>
<dbReference type="Gene3D" id="2.60.40.10">
    <property type="entry name" value="Immunoglobulins"/>
    <property type="match status" value="1"/>
</dbReference>
<evidence type="ECO:0000256" key="5">
    <source>
        <dbReference type="ARBA" id="ARBA00023004"/>
    </source>
</evidence>
<evidence type="ECO:0000313" key="10">
    <source>
        <dbReference type="EMBL" id="OZI50308.1"/>
    </source>
</evidence>
<evidence type="ECO:0000256" key="1">
    <source>
        <dbReference type="ARBA" id="ARBA00022448"/>
    </source>
</evidence>